<reference evidence="1" key="1">
    <citation type="submission" date="2017-07" db="EMBL/GenBank/DDBJ databases">
        <authorList>
            <person name="Mikheyev A."/>
            <person name="Grau M."/>
        </authorList>
    </citation>
    <scope>NUCLEOTIDE SEQUENCE</scope>
    <source>
        <tissue evidence="1">Venom_gland</tissue>
    </source>
</reference>
<dbReference type="AlphaFoldDB" id="A0A2D4L5K5"/>
<sequence>MGPIQTIKFNMEKSKVLHLGRKNQRYKYRLGETWLKNSNCERNLGVLVDNRLNMNQQCAATTKKANSILSCINRGIKSNCDILVQLYESLVRPFLEYCIQIWSPHYKKDVEILEKMQRRELQ</sequence>
<accession>A0A2D4L5K5</accession>
<organism evidence="1">
    <name type="scientific">Micrurus paraensis</name>
    <dbReference type="NCBI Taxonomy" id="1970185"/>
    <lineage>
        <taxon>Eukaryota</taxon>
        <taxon>Metazoa</taxon>
        <taxon>Chordata</taxon>
        <taxon>Craniata</taxon>
        <taxon>Vertebrata</taxon>
        <taxon>Euteleostomi</taxon>
        <taxon>Lepidosauria</taxon>
        <taxon>Squamata</taxon>
        <taxon>Bifurcata</taxon>
        <taxon>Unidentata</taxon>
        <taxon>Episquamata</taxon>
        <taxon>Toxicofera</taxon>
        <taxon>Serpentes</taxon>
        <taxon>Colubroidea</taxon>
        <taxon>Elapidae</taxon>
        <taxon>Elapinae</taxon>
        <taxon>Micrurus</taxon>
    </lineage>
</organism>
<dbReference type="PANTHER" id="PTHR33332">
    <property type="entry name" value="REVERSE TRANSCRIPTASE DOMAIN-CONTAINING PROTEIN"/>
    <property type="match status" value="1"/>
</dbReference>
<dbReference type="PRINTS" id="PR01345">
    <property type="entry name" value="CERVTRCPTASE"/>
</dbReference>
<reference evidence="1" key="2">
    <citation type="submission" date="2017-11" db="EMBL/GenBank/DDBJ databases">
        <title>Coralsnake Venomics: Analyses of Venom Gland Transcriptomes and Proteomes of Six Brazilian Taxa.</title>
        <authorList>
            <person name="Aird S.D."/>
            <person name="Jorge da Silva N."/>
            <person name="Qiu L."/>
            <person name="Villar-Briones A."/>
            <person name="Aparecida-Saddi V."/>
            <person name="Campos-Telles M.P."/>
            <person name="Grau M."/>
            <person name="Mikheyev A.S."/>
        </authorList>
    </citation>
    <scope>NUCLEOTIDE SEQUENCE</scope>
    <source>
        <tissue evidence="1">Venom_gland</tissue>
    </source>
</reference>
<evidence type="ECO:0000313" key="1">
    <source>
        <dbReference type="EMBL" id="LAB16265.1"/>
    </source>
</evidence>
<protein>
    <submittedName>
        <fullName evidence="1">Uncharacterized protein</fullName>
    </submittedName>
</protein>
<name>A0A2D4L5K5_9SAUR</name>
<proteinExistence type="predicted"/>
<dbReference type="EMBL" id="IACL01118409">
    <property type="protein sequence ID" value="LAB16265.1"/>
    <property type="molecule type" value="Transcribed_RNA"/>
</dbReference>